<dbReference type="Proteomes" id="UP001638806">
    <property type="component" value="Unassembled WGS sequence"/>
</dbReference>
<evidence type="ECO:0000313" key="1">
    <source>
        <dbReference type="EMBL" id="KAL3958920.1"/>
    </source>
</evidence>
<evidence type="ECO:0000313" key="2">
    <source>
        <dbReference type="Proteomes" id="UP001638806"/>
    </source>
</evidence>
<reference evidence="1" key="1">
    <citation type="submission" date="2024-12" db="EMBL/GenBank/DDBJ databases">
        <title>Comparative genomics and development of molecular markers within Purpureocillium lilacinum and among Purpureocillium species.</title>
        <authorList>
            <person name="Yeh Z.-Y."/>
            <person name="Ni N.-T."/>
            <person name="Lo P.-H."/>
            <person name="Mushyakhwo K."/>
            <person name="Lin C.-F."/>
            <person name="Nai Y.-S."/>
        </authorList>
    </citation>
    <scope>NUCLEOTIDE SEQUENCE</scope>
    <source>
        <strain evidence="1">NCHU-NPUST-175</strain>
    </source>
</reference>
<keyword evidence="2" id="KW-1185">Reference proteome</keyword>
<organism evidence="1 2">
    <name type="scientific">Purpureocillium lilacinum</name>
    <name type="common">Paecilomyces lilacinus</name>
    <dbReference type="NCBI Taxonomy" id="33203"/>
    <lineage>
        <taxon>Eukaryota</taxon>
        <taxon>Fungi</taxon>
        <taxon>Dikarya</taxon>
        <taxon>Ascomycota</taxon>
        <taxon>Pezizomycotina</taxon>
        <taxon>Sordariomycetes</taxon>
        <taxon>Hypocreomycetidae</taxon>
        <taxon>Hypocreales</taxon>
        <taxon>Ophiocordycipitaceae</taxon>
        <taxon>Purpureocillium</taxon>
    </lineage>
</organism>
<dbReference type="EMBL" id="JBGNUJ010000006">
    <property type="protein sequence ID" value="KAL3958920.1"/>
    <property type="molecule type" value="Genomic_DNA"/>
</dbReference>
<proteinExistence type="predicted"/>
<name>A0ACC4DRB4_PURLI</name>
<protein>
    <submittedName>
        <fullName evidence="1">Uncharacterized protein</fullName>
    </submittedName>
</protein>
<accession>A0ACC4DRB4</accession>
<comment type="caution">
    <text evidence="1">The sequence shown here is derived from an EMBL/GenBank/DDBJ whole genome shotgun (WGS) entry which is preliminary data.</text>
</comment>
<sequence length="242" mass="26368">MVLILSLANNIYAHPWMEQRMDNDAKSGLMMGGPLTPSNDAWQQRLGGNAQRGSTLARFQHGTGTSTQPAGNQGHQVSRLAGAAPHVVRGVGREDAIRTEELHHCFGGVSPASKGGRASDSIRKEPYGFGCWDERLDPSRRKWTMFLERASRKHKTLERYRSLYGEKLDHEVLADKGLRARMHLVWVGDLRFCRAVAGGGAGLQGSTSPLRGAPAAMDLKLEAASAVHAHAGNLKVHRHGPE</sequence>
<gene>
    <name evidence="1" type="ORF">ACCO45_007082</name>
</gene>